<dbReference type="PROSITE" id="PS00808">
    <property type="entry name" value="ADP_GLC_PYROPHOSPH_1"/>
    <property type="match status" value="1"/>
</dbReference>
<dbReference type="NCBIfam" id="NF002772">
    <property type="entry name" value="PRK02862.1"/>
    <property type="match status" value="1"/>
</dbReference>
<dbReference type="EMBL" id="DRQG01000034">
    <property type="protein sequence ID" value="HGY54915.1"/>
    <property type="molecule type" value="Genomic_DNA"/>
</dbReference>
<evidence type="ECO:0000256" key="5">
    <source>
        <dbReference type="ARBA" id="ARBA00022741"/>
    </source>
</evidence>
<dbReference type="Pfam" id="PF25247">
    <property type="entry name" value="LbH_GLGC"/>
    <property type="match status" value="1"/>
</dbReference>
<evidence type="ECO:0000256" key="3">
    <source>
        <dbReference type="ARBA" id="ARBA00022679"/>
    </source>
</evidence>
<protein>
    <recommendedName>
        <fullName evidence="8">Glucose-1-phosphate adenylyltransferase</fullName>
        <ecNumber evidence="8">2.7.7.27</ecNumber>
    </recommendedName>
</protein>
<keyword evidence="7" id="KW-0119">Carbohydrate metabolism</keyword>
<gene>
    <name evidence="10" type="ORF">ENK44_04380</name>
</gene>
<sequence length="425" mass="48845">MAQLTAVILGGGRGTRLDPLTRMRAKPAVPIGGKFRLIDIPMSNCLHSGVRNIFILTQFNTESLHRHIYNTYRFDQFSKGFVRILAAQQTSDNQDWYQGTADAVRKNLRFLKSADEHIIILSGDHLYRMDYRKFFQHHLDTNADITIAVKPINRQEASEFGILKVNGDFRITDFVEKPKEDDILDAYQTEPTLFEKFEIETHGRTHLASMGIYIFRKEALFDVLSDNTKEDFGKEVIPDNLKNKNVYAYFFDGYWEDIGTMRAFFEAHFELTQPVPRFNFYDEDYPFYTHARFLPASKIYNCQINQSLIAEGSILLGSIIEHSVVGIRAFIDEGTYVQRSVIMGNSYYETIKDRNRNKNEHVPNLGIGNNCIIRNAIIDMDCKIGNNVQLINKDNLQDADTDLYSIHDGIIIIPKGTVIPPYTII</sequence>
<accession>A0A7V4TZ11</accession>
<dbReference type="PROSITE" id="PS00810">
    <property type="entry name" value="ADP_GLC_PYROPHOSPH_3"/>
    <property type="match status" value="1"/>
</dbReference>
<dbReference type="Proteomes" id="UP000885779">
    <property type="component" value="Unassembled WGS sequence"/>
</dbReference>
<evidence type="ECO:0000256" key="8">
    <source>
        <dbReference type="NCBIfam" id="TIGR02091"/>
    </source>
</evidence>
<evidence type="ECO:0000259" key="9">
    <source>
        <dbReference type="Pfam" id="PF00483"/>
    </source>
</evidence>
<evidence type="ECO:0000256" key="6">
    <source>
        <dbReference type="ARBA" id="ARBA00022840"/>
    </source>
</evidence>
<dbReference type="CDD" id="cd02508">
    <property type="entry name" value="ADP_Glucose_PP"/>
    <property type="match status" value="1"/>
</dbReference>
<dbReference type="PROSITE" id="PS00809">
    <property type="entry name" value="ADP_GLC_PYROPHOSPH_2"/>
    <property type="match status" value="1"/>
</dbReference>
<organism evidence="10">
    <name type="scientific">Caldithrix abyssi</name>
    <dbReference type="NCBI Taxonomy" id="187145"/>
    <lineage>
        <taxon>Bacteria</taxon>
        <taxon>Pseudomonadati</taxon>
        <taxon>Calditrichota</taxon>
        <taxon>Calditrichia</taxon>
        <taxon>Calditrichales</taxon>
        <taxon>Calditrichaceae</taxon>
        <taxon>Caldithrix</taxon>
    </lineage>
</organism>
<dbReference type="GO" id="GO:0008878">
    <property type="term" value="F:glucose-1-phosphate adenylyltransferase activity"/>
    <property type="evidence" value="ECO:0007669"/>
    <property type="project" value="UniProtKB-UniRule"/>
</dbReference>
<comment type="caution">
    <text evidence="10">The sequence shown here is derived from an EMBL/GenBank/DDBJ whole genome shotgun (WGS) entry which is preliminary data.</text>
</comment>
<evidence type="ECO:0000256" key="4">
    <source>
        <dbReference type="ARBA" id="ARBA00022695"/>
    </source>
</evidence>
<dbReference type="SUPFAM" id="SSF53448">
    <property type="entry name" value="Nucleotide-diphospho-sugar transferases"/>
    <property type="match status" value="1"/>
</dbReference>
<name>A0A7V4TZ11_CALAY</name>
<dbReference type="InterPro" id="IPR029044">
    <property type="entry name" value="Nucleotide-diphossugar_trans"/>
</dbReference>
<dbReference type="SUPFAM" id="SSF51161">
    <property type="entry name" value="Trimeric LpxA-like enzymes"/>
    <property type="match status" value="1"/>
</dbReference>
<dbReference type="PANTHER" id="PTHR43523:SF12">
    <property type="entry name" value="GLUCOSE-1-PHOSPHATE ADENYLYLTRANSFERASE LARGE SUBUNIT 1, CHLOROPLASTIC-RELATED"/>
    <property type="match status" value="1"/>
</dbReference>
<dbReference type="NCBIfam" id="TIGR02091">
    <property type="entry name" value="glgC"/>
    <property type="match status" value="1"/>
</dbReference>
<dbReference type="InterPro" id="IPR011004">
    <property type="entry name" value="Trimer_LpxA-like_sf"/>
</dbReference>
<dbReference type="InterPro" id="IPR005836">
    <property type="entry name" value="ADP_Glu_pyroP_CS"/>
</dbReference>
<comment type="similarity">
    <text evidence="1">Belongs to the bacterial/plant glucose-1-phosphate adenylyltransferase family.</text>
</comment>
<dbReference type="EC" id="2.7.7.27" evidence="8"/>
<evidence type="ECO:0000256" key="2">
    <source>
        <dbReference type="ARBA" id="ARBA00022600"/>
    </source>
</evidence>
<keyword evidence="3 10" id="KW-0808">Transferase</keyword>
<dbReference type="CDD" id="cd04651">
    <property type="entry name" value="LbH_G1P_AT_C"/>
    <property type="match status" value="1"/>
</dbReference>
<dbReference type="Pfam" id="PF00483">
    <property type="entry name" value="NTP_transferase"/>
    <property type="match status" value="1"/>
</dbReference>
<keyword evidence="5" id="KW-0547">Nucleotide-binding</keyword>
<feature type="domain" description="Nucleotidyl transferase" evidence="9">
    <location>
        <begin position="6"/>
        <end position="272"/>
    </location>
</feature>
<evidence type="ECO:0000313" key="10">
    <source>
        <dbReference type="EMBL" id="HGY54915.1"/>
    </source>
</evidence>
<dbReference type="Gene3D" id="2.160.10.10">
    <property type="entry name" value="Hexapeptide repeat proteins"/>
    <property type="match status" value="1"/>
</dbReference>
<evidence type="ECO:0000256" key="7">
    <source>
        <dbReference type="ARBA" id="ARBA00023277"/>
    </source>
</evidence>
<evidence type="ECO:0000256" key="1">
    <source>
        <dbReference type="ARBA" id="ARBA00010443"/>
    </source>
</evidence>
<keyword evidence="4 10" id="KW-0548">Nucleotidyltransferase</keyword>
<dbReference type="GO" id="GO:0005978">
    <property type="term" value="P:glycogen biosynthetic process"/>
    <property type="evidence" value="ECO:0007669"/>
    <property type="project" value="UniProtKB-UniRule"/>
</dbReference>
<reference evidence="10" key="1">
    <citation type="journal article" date="2020" name="mSystems">
        <title>Genome- and Community-Level Interaction Insights into Carbon Utilization and Element Cycling Functions of Hydrothermarchaeota in Hydrothermal Sediment.</title>
        <authorList>
            <person name="Zhou Z."/>
            <person name="Liu Y."/>
            <person name="Xu W."/>
            <person name="Pan J."/>
            <person name="Luo Z.H."/>
            <person name="Li M."/>
        </authorList>
    </citation>
    <scope>NUCLEOTIDE SEQUENCE [LARGE SCALE GENOMIC DNA]</scope>
    <source>
        <strain evidence="10">HyVt-577</strain>
    </source>
</reference>
<proteinExistence type="inferred from homology"/>
<keyword evidence="6" id="KW-0067">ATP-binding</keyword>
<dbReference type="GO" id="GO:0005524">
    <property type="term" value="F:ATP binding"/>
    <property type="evidence" value="ECO:0007669"/>
    <property type="project" value="UniProtKB-KW"/>
</dbReference>
<dbReference type="Gene3D" id="3.90.550.10">
    <property type="entry name" value="Spore Coat Polysaccharide Biosynthesis Protein SpsA, Chain A"/>
    <property type="match status" value="1"/>
</dbReference>
<dbReference type="AlphaFoldDB" id="A0A7V4TZ11"/>
<dbReference type="PANTHER" id="PTHR43523">
    <property type="entry name" value="GLUCOSE-1-PHOSPHATE ADENYLYLTRANSFERASE-RELATED"/>
    <property type="match status" value="1"/>
</dbReference>
<dbReference type="InterPro" id="IPR005835">
    <property type="entry name" value="NTP_transferase_dom"/>
</dbReference>
<keyword evidence="2" id="KW-0321">Glycogen metabolism</keyword>
<dbReference type="InterPro" id="IPR011831">
    <property type="entry name" value="ADP-Glc_PPase"/>
</dbReference>